<dbReference type="EMBL" id="JAPDFR010000003">
    <property type="protein sequence ID" value="KAK0387528.1"/>
    <property type="molecule type" value="Genomic_DNA"/>
</dbReference>
<evidence type="ECO:0008006" key="4">
    <source>
        <dbReference type="Google" id="ProtNLM"/>
    </source>
</evidence>
<reference evidence="2" key="1">
    <citation type="submission" date="2022-10" db="EMBL/GenBank/DDBJ databases">
        <title>Determination and structural analysis of whole genome sequence of Sarocladium strictum F4-1.</title>
        <authorList>
            <person name="Hu L."/>
            <person name="Jiang Y."/>
        </authorList>
    </citation>
    <scope>NUCLEOTIDE SEQUENCE</scope>
    <source>
        <strain evidence="2">F4-1</strain>
    </source>
</reference>
<sequence length="463" mass="51364">MSANAVVNETRFDTDTATSGLIEILLNPLILCNIVPYLPVSALLNLAATSHGLRRLIYDTPGSLRHLDLTRIKAAQFLIDDIDHGGQVWRNVQLDEYLTEDDFYSGPLRGIFTTLKRRDILSHVQTLILDGLSVTAELCSEIINDPSYRVRLLSVRDTRNLNHGKLRGALQYACRATRPEGTPRLKALYIFGAREPPEPPATVPTLTASRHTIGTSWNEKSQRQLTTSLLHEGDSWWEKKGRVIGKQMPTEWALCLMACEGLIAFDAVLCQGPRHRNSCAPSLLPDCKEPHVATFAVPPCRSCHAAPEGVLTPKSSRFSLPLLSPPPLLSSTVLAAVSPQNTKQSFVPRCSDCLINRYCSSCNSWWCEDCFGSRRDPHHRTETVPGRPSPGEYEGTSESMHYEPKAPITKSCWECGANCHACIEATQFVCKKCNGGYCIRHNEGSTSNFCDWCVCQGRGLNRL</sequence>
<protein>
    <recommendedName>
        <fullName evidence="4">F-box domain-containing protein</fullName>
    </recommendedName>
</protein>
<proteinExistence type="predicted"/>
<dbReference type="Proteomes" id="UP001175261">
    <property type="component" value="Unassembled WGS sequence"/>
</dbReference>
<evidence type="ECO:0000313" key="3">
    <source>
        <dbReference type="Proteomes" id="UP001175261"/>
    </source>
</evidence>
<accession>A0AA39L815</accession>
<name>A0AA39L815_SARSR</name>
<keyword evidence="3" id="KW-1185">Reference proteome</keyword>
<dbReference type="AlphaFoldDB" id="A0AA39L815"/>
<comment type="caution">
    <text evidence="2">The sequence shown here is derived from an EMBL/GenBank/DDBJ whole genome shotgun (WGS) entry which is preliminary data.</text>
</comment>
<gene>
    <name evidence="2" type="ORF">NLU13_3774</name>
</gene>
<evidence type="ECO:0000256" key="1">
    <source>
        <dbReference type="SAM" id="MobiDB-lite"/>
    </source>
</evidence>
<organism evidence="2 3">
    <name type="scientific">Sarocladium strictum</name>
    <name type="common">Black bundle disease fungus</name>
    <name type="synonym">Acremonium strictum</name>
    <dbReference type="NCBI Taxonomy" id="5046"/>
    <lineage>
        <taxon>Eukaryota</taxon>
        <taxon>Fungi</taxon>
        <taxon>Dikarya</taxon>
        <taxon>Ascomycota</taxon>
        <taxon>Pezizomycotina</taxon>
        <taxon>Sordariomycetes</taxon>
        <taxon>Hypocreomycetidae</taxon>
        <taxon>Hypocreales</taxon>
        <taxon>Sarocladiaceae</taxon>
        <taxon>Sarocladium</taxon>
    </lineage>
</organism>
<evidence type="ECO:0000313" key="2">
    <source>
        <dbReference type="EMBL" id="KAK0387528.1"/>
    </source>
</evidence>
<feature type="region of interest" description="Disordered" evidence="1">
    <location>
        <begin position="377"/>
        <end position="399"/>
    </location>
</feature>